<evidence type="ECO:0000256" key="1">
    <source>
        <dbReference type="SAM" id="MobiDB-lite"/>
    </source>
</evidence>
<keyword evidence="3" id="KW-1185">Reference proteome</keyword>
<sequence length="354" mass="37543">MACSLQATISANTCAFSTRRFSLKQQKICKRSSCMFTVRASSDDSDCNQEECAPEKEVGKVSMEWLAEEKTKVVGTYPPRRKQGWTGYVEKDTAGQTNIYSVEPAVYVAESAISSGTSGSSSDGAQNTAAIAAGLALISIAAASSILLQVGKNAPPQVKTVEYSGPSLSYYINEFKSQEITQAPAVSTETEQSLPVQPESSETDASLSVQKLESSETDASLSVQKLESSEADAPLSVQKPESSEADATLSVQKLESSEADASLSVQKPESSEADASLSVQKLESSEADASLSVQKLESSEADASLSVQQPESSEAPDVSASLQPENSPAEVPQVKDEPKTQPDTSSFDWTLYLE</sequence>
<proteinExistence type="predicted"/>
<dbReference type="PANTHER" id="PTHR35753">
    <property type="entry name" value="PROTEIN MAINTENANCE OF PSII UNDER HIGH LIGHT 1"/>
    <property type="match status" value="1"/>
</dbReference>
<dbReference type="EMBL" id="OX451737">
    <property type="protein sequence ID" value="CAI8595955.1"/>
    <property type="molecule type" value="Genomic_DNA"/>
</dbReference>
<reference evidence="2 3" key="1">
    <citation type="submission" date="2023-01" db="EMBL/GenBank/DDBJ databases">
        <authorList>
            <person name="Kreplak J."/>
        </authorList>
    </citation>
    <scope>NUCLEOTIDE SEQUENCE [LARGE SCALE GENOMIC DNA]</scope>
</reference>
<dbReference type="PANTHER" id="PTHR35753:SF2">
    <property type="entry name" value="PROTEIN MAINTENANCE OF PSII UNDER HIGH LIGHT 1"/>
    <property type="match status" value="1"/>
</dbReference>
<dbReference type="GO" id="GO:0061635">
    <property type="term" value="P:regulation of protein complex stability"/>
    <property type="evidence" value="ECO:0007669"/>
    <property type="project" value="InterPro"/>
</dbReference>
<feature type="compositionally biased region" description="Polar residues" evidence="1">
    <location>
        <begin position="182"/>
        <end position="226"/>
    </location>
</feature>
<protein>
    <submittedName>
        <fullName evidence="2">Uncharacterized protein</fullName>
    </submittedName>
</protein>
<evidence type="ECO:0000313" key="3">
    <source>
        <dbReference type="Proteomes" id="UP001157006"/>
    </source>
</evidence>
<dbReference type="InterPro" id="IPR038936">
    <property type="entry name" value="MPH1"/>
</dbReference>
<accession>A0AAV0ZBE3</accession>
<gene>
    <name evidence="2" type="ORF">VFH_II010560</name>
</gene>
<dbReference type="AlphaFoldDB" id="A0AAV0ZBE3"/>
<evidence type="ECO:0000313" key="2">
    <source>
        <dbReference type="EMBL" id="CAI8595955.1"/>
    </source>
</evidence>
<name>A0AAV0ZBE3_VICFA</name>
<organism evidence="2 3">
    <name type="scientific">Vicia faba</name>
    <name type="common">Broad bean</name>
    <name type="synonym">Faba vulgaris</name>
    <dbReference type="NCBI Taxonomy" id="3906"/>
    <lineage>
        <taxon>Eukaryota</taxon>
        <taxon>Viridiplantae</taxon>
        <taxon>Streptophyta</taxon>
        <taxon>Embryophyta</taxon>
        <taxon>Tracheophyta</taxon>
        <taxon>Spermatophyta</taxon>
        <taxon>Magnoliopsida</taxon>
        <taxon>eudicotyledons</taxon>
        <taxon>Gunneridae</taxon>
        <taxon>Pentapetalae</taxon>
        <taxon>rosids</taxon>
        <taxon>fabids</taxon>
        <taxon>Fabales</taxon>
        <taxon>Fabaceae</taxon>
        <taxon>Papilionoideae</taxon>
        <taxon>50 kb inversion clade</taxon>
        <taxon>NPAAA clade</taxon>
        <taxon>Hologalegina</taxon>
        <taxon>IRL clade</taxon>
        <taxon>Fabeae</taxon>
        <taxon>Vicia</taxon>
    </lineage>
</organism>
<feature type="region of interest" description="Disordered" evidence="1">
    <location>
        <begin position="182"/>
        <end position="354"/>
    </location>
</feature>
<dbReference type="Proteomes" id="UP001157006">
    <property type="component" value="Chromosome 2"/>
</dbReference>
<dbReference type="GO" id="GO:0009535">
    <property type="term" value="C:chloroplast thylakoid membrane"/>
    <property type="evidence" value="ECO:0007669"/>
    <property type="project" value="InterPro"/>
</dbReference>